<evidence type="ECO:0000313" key="2">
    <source>
        <dbReference type="Proteomes" id="UP001148614"/>
    </source>
</evidence>
<dbReference type="AlphaFoldDB" id="A0A9W8NLM9"/>
<dbReference type="EMBL" id="JANPWZ010000155">
    <property type="protein sequence ID" value="KAJ3578915.1"/>
    <property type="molecule type" value="Genomic_DNA"/>
</dbReference>
<comment type="caution">
    <text evidence="1">The sequence shown here is derived from an EMBL/GenBank/DDBJ whole genome shotgun (WGS) entry which is preliminary data.</text>
</comment>
<dbReference type="Proteomes" id="UP001148614">
    <property type="component" value="Unassembled WGS sequence"/>
</dbReference>
<keyword evidence="2" id="KW-1185">Reference proteome</keyword>
<proteinExistence type="predicted"/>
<gene>
    <name evidence="1" type="ORF">NPX13_g1653</name>
</gene>
<evidence type="ECO:0000313" key="1">
    <source>
        <dbReference type="EMBL" id="KAJ3578915.1"/>
    </source>
</evidence>
<organism evidence="1 2">
    <name type="scientific">Xylaria arbuscula</name>
    <dbReference type="NCBI Taxonomy" id="114810"/>
    <lineage>
        <taxon>Eukaryota</taxon>
        <taxon>Fungi</taxon>
        <taxon>Dikarya</taxon>
        <taxon>Ascomycota</taxon>
        <taxon>Pezizomycotina</taxon>
        <taxon>Sordariomycetes</taxon>
        <taxon>Xylariomycetidae</taxon>
        <taxon>Xylariales</taxon>
        <taxon>Xylariaceae</taxon>
        <taxon>Xylaria</taxon>
    </lineage>
</organism>
<reference evidence="1" key="1">
    <citation type="submission" date="2022-07" db="EMBL/GenBank/DDBJ databases">
        <title>Genome Sequence of Xylaria arbuscula.</title>
        <authorList>
            <person name="Buettner E."/>
        </authorList>
    </citation>
    <scope>NUCLEOTIDE SEQUENCE</scope>
    <source>
        <strain evidence="1">VT107</strain>
    </source>
</reference>
<sequence>MDQDERIREALRLLQTIQSDLESIKAEKEHSKVTDDLIDSLRILRSDSRLQTPSIMWEVKMIGSYADTLCPLIKDYRLNRVKAKLSYYLSQGMRNNCDLFDQLCEHQERLARQMGQNYPILCDPSSPISARFPQRHAEERVAGYRKDGE</sequence>
<protein>
    <submittedName>
        <fullName evidence="1">Uncharacterized protein</fullName>
    </submittedName>
</protein>
<accession>A0A9W8NLM9</accession>
<name>A0A9W8NLM9_9PEZI</name>